<evidence type="ECO:0000259" key="3">
    <source>
        <dbReference type="PROSITE" id="PS50240"/>
    </source>
</evidence>
<dbReference type="EMBL" id="CP060010">
    <property type="protein sequence ID" value="QTN36899.1"/>
    <property type="molecule type" value="Genomic_DNA"/>
</dbReference>
<accession>A0A975ERJ1</accession>
<feature type="domain" description="Peptidase S1" evidence="3">
    <location>
        <begin position="24"/>
        <end position="236"/>
    </location>
</feature>
<protein>
    <submittedName>
        <fullName evidence="4">Trypsin-like serine protease</fullName>
    </submittedName>
</protein>
<dbReference type="SMART" id="SM00020">
    <property type="entry name" value="Tryp_SPc"/>
    <property type="match status" value="1"/>
</dbReference>
<sequence length="236" mass="24877">MIRSLCLAAALAIAAPVLAKDLTPLEQSMSTAQMQAIGRLDIGDTGFCTATLVSSDLVLTAAHCLYDRKTDRRLDVSEFRFNAGLRRGNAVSTLRVKRAAIHPKYIRAKKGELSNMRYDVALLRLSEPVNLFDVASLGVSTPQLGRNVGVVSYARNRADTALTQSSCDMSARPEGVFVTTCQAGFGTSGAPVVQIQQGHPRVVSVVSAMAKANGEPVSLAVGVSNVLATLTSAIGS</sequence>
<keyword evidence="4" id="KW-0378">Hydrolase</keyword>
<keyword evidence="4" id="KW-0645">Protease</keyword>
<keyword evidence="1 2" id="KW-0732">Signal</keyword>
<dbReference type="PANTHER" id="PTHR15462">
    <property type="entry name" value="SERINE PROTEASE"/>
    <property type="match status" value="1"/>
</dbReference>
<organism evidence="4 5">
    <name type="scientific">Cognatishimia activa</name>
    <dbReference type="NCBI Taxonomy" id="1715691"/>
    <lineage>
        <taxon>Bacteria</taxon>
        <taxon>Pseudomonadati</taxon>
        <taxon>Pseudomonadota</taxon>
        <taxon>Alphaproteobacteria</taxon>
        <taxon>Rhodobacterales</taxon>
        <taxon>Paracoccaceae</taxon>
        <taxon>Cognatishimia</taxon>
    </lineage>
</organism>
<feature type="chain" id="PRO_5037064037" evidence="2">
    <location>
        <begin position="20"/>
        <end position="236"/>
    </location>
</feature>
<dbReference type="PANTHER" id="PTHR15462:SF8">
    <property type="entry name" value="SERINE PROTEASE"/>
    <property type="match status" value="1"/>
</dbReference>
<dbReference type="KEGG" id="cact:HZ995_05105"/>
<dbReference type="PRINTS" id="PR00722">
    <property type="entry name" value="CHYMOTRYPSIN"/>
</dbReference>
<dbReference type="InterPro" id="IPR043504">
    <property type="entry name" value="Peptidase_S1_PA_chymotrypsin"/>
</dbReference>
<dbReference type="Pfam" id="PF00089">
    <property type="entry name" value="Trypsin"/>
    <property type="match status" value="1"/>
</dbReference>
<evidence type="ECO:0000313" key="4">
    <source>
        <dbReference type="EMBL" id="QTN36899.1"/>
    </source>
</evidence>
<dbReference type="PROSITE" id="PS00134">
    <property type="entry name" value="TRYPSIN_HIS"/>
    <property type="match status" value="1"/>
</dbReference>
<dbReference type="GO" id="GO:0004252">
    <property type="term" value="F:serine-type endopeptidase activity"/>
    <property type="evidence" value="ECO:0007669"/>
    <property type="project" value="InterPro"/>
</dbReference>
<reference evidence="4" key="1">
    <citation type="submission" date="2020-07" db="EMBL/GenBank/DDBJ databases">
        <title>Genome sequences of bacteria associated with the marine, planktonic diatom Thalassiosira profunda strain ECT2AJA-044.</title>
        <authorList>
            <person name="Gargas C.B."/>
            <person name="Roberts W.R."/>
            <person name="Alverson A.J."/>
        </authorList>
    </citation>
    <scope>NUCLEOTIDE SEQUENCE</scope>
    <source>
        <strain evidence="4">ECT2AJA-044</strain>
    </source>
</reference>
<gene>
    <name evidence="4" type="ORF">HZ995_05105</name>
</gene>
<dbReference type="InterPro" id="IPR050966">
    <property type="entry name" value="Glutamyl_endopeptidase"/>
</dbReference>
<name>A0A975ERJ1_9RHOB</name>
<evidence type="ECO:0000256" key="2">
    <source>
        <dbReference type="SAM" id="SignalP"/>
    </source>
</evidence>
<dbReference type="SUPFAM" id="SSF50494">
    <property type="entry name" value="Trypsin-like serine proteases"/>
    <property type="match status" value="1"/>
</dbReference>
<dbReference type="AlphaFoldDB" id="A0A975ERJ1"/>
<evidence type="ECO:0000313" key="5">
    <source>
        <dbReference type="Proteomes" id="UP000665026"/>
    </source>
</evidence>
<dbReference type="InterPro" id="IPR009003">
    <property type="entry name" value="Peptidase_S1_PA"/>
</dbReference>
<dbReference type="GO" id="GO:0006508">
    <property type="term" value="P:proteolysis"/>
    <property type="evidence" value="ECO:0007669"/>
    <property type="project" value="UniProtKB-KW"/>
</dbReference>
<dbReference type="PROSITE" id="PS50240">
    <property type="entry name" value="TRYPSIN_DOM"/>
    <property type="match status" value="1"/>
</dbReference>
<dbReference type="RefSeq" id="WP_209357595.1">
    <property type="nucleotide sequence ID" value="NZ_CP060010.1"/>
</dbReference>
<evidence type="ECO:0000256" key="1">
    <source>
        <dbReference type="ARBA" id="ARBA00022729"/>
    </source>
</evidence>
<dbReference type="InterPro" id="IPR001254">
    <property type="entry name" value="Trypsin_dom"/>
</dbReference>
<dbReference type="InterPro" id="IPR018114">
    <property type="entry name" value="TRYPSIN_HIS"/>
</dbReference>
<dbReference type="InterPro" id="IPR001314">
    <property type="entry name" value="Peptidase_S1A"/>
</dbReference>
<proteinExistence type="predicted"/>
<dbReference type="Gene3D" id="2.40.10.10">
    <property type="entry name" value="Trypsin-like serine proteases"/>
    <property type="match status" value="2"/>
</dbReference>
<feature type="signal peptide" evidence="2">
    <location>
        <begin position="1"/>
        <end position="19"/>
    </location>
</feature>
<dbReference type="Proteomes" id="UP000665026">
    <property type="component" value="Chromosome"/>
</dbReference>